<dbReference type="InterPro" id="IPR036390">
    <property type="entry name" value="WH_DNA-bd_sf"/>
</dbReference>
<gene>
    <name evidence="6" type="ORF">QQX04_06650</name>
</gene>
<evidence type="ECO:0000256" key="1">
    <source>
        <dbReference type="ARBA" id="ARBA00009437"/>
    </source>
</evidence>
<dbReference type="RefSeq" id="WP_301127427.1">
    <property type="nucleotide sequence ID" value="NZ_JAUHPV010000003.1"/>
</dbReference>
<dbReference type="PANTHER" id="PTHR30126:SF39">
    <property type="entry name" value="HTH-TYPE TRANSCRIPTIONAL REGULATOR CYSL"/>
    <property type="match status" value="1"/>
</dbReference>
<proteinExistence type="inferred from homology"/>
<keyword evidence="2" id="KW-0805">Transcription regulation</keyword>
<dbReference type="Proteomes" id="UP001172738">
    <property type="component" value="Unassembled WGS sequence"/>
</dbReference>
<evidence type="ECO:0000259" key="5">
    <source>
        <dbReference type="PROSITE" id="PS50931"/>
    </source>
</evidence>
<dbReference type="PRINTS" id="PR00039">
    <property type="entry name" value="HTHLYSR"/>
</dbReference>
<evidence type="ECO:0000256" key="2">
    <source>
        <dbReference type="ARBA" id="ARBA00023015"/>
    </source>
</evidence>
<dbReference type="EMBL" id="JAUHPV010000003">
    <property type="protein sequence ID" value="MDN4472671.1"/>
    <property type="molecule type" value="Genomic_DNA"/>
</dbReference>
<accession>A0ABT8G0K8</accession>
<protein>
    <submittedName>
        <fullName evidence="6">LysR family transcriptional regulator</fullName>
    </submittedName>
</protein>
<dbReference type="Pfam" id="PF00126">
    <property type="entry name" value="HTH_1"/>
    <property type="match status" value="1"/>
</dbReference>
<evidence type="ECO:0000256" key="3">
    <source>
        <dbReference type="ARBA" id="ARBA00023125"/>
    </source>
</evidence>
<dbReference type="PANTHER" id="PTHR30126">
    <property type="entry name" value="HTH-TYPE TRANSCRIPTIONAL REGULATOR"/>
    <property type="match status" value="1"/>
</dbReference>
<comment type="similarity">
    <text evidence="1">Belongs to the LysR transcriptional regulatory family.</text>
</comment>
<reference evidence="6" key="1">
    <citation type="submission" date="2023-06" db="EMBL/GenBank/DDBJ databases">
        <title>SYSU T00b26.</title>
        <authorList>
            <person name="Gao L."/>
            <person name="Fang B.-Z."/>
            <person name="Li W.-J."/>
        </authorList>
    </citation>
    <scope>NUCLEOTIDE SEQUENCE</scope>
    <source>
        <strain evidence="6">SYSU T00b26</strain>
    </source>
</reference>
<keyword evidence="3" id="KW-0238">DNA-binding</keyword>
<keyword evidence="4" id="KW-0804">Transcription</keyword>
<organism evidence="6 7">
    <name type="scientific">Demequina zhanjiangensis</name>
    <dbReference type="NCBI Taxonomy" id="3051659"/>
    <lineage>
        <taxon>Bacteria</taxon>
        <taxon>Bacillati</taxon>
        <taxon>Actinomycetota</taxon>
        <taxon>Actinomycetes</taxon>
        <taxon>Micrococcales</taxon>
        <taxon>Demequinaceae</taxon>
        <taxon>Demequina</taxon>
    </lineage>
</organism>
<evidence type="ECO:0000313" key="7">
    <source>
        <dbReference type="Proteomes" id="UP001172738"/>
    </source>
</evidence>
<feature type="domain" description="HTH lysR-type" evidence="5">
    <location>
        <begin position="4"/>
        <end position="61"/>
    </location>
</feature>
<dbReference type="Gene3D" id="1.10.10.10">
    <property type="entry name" value="Winged helix-like DNA-binding domain superfamily/Winged helix DNA-binding domain"/>
    <property type="match status" value="1"/>
</dbReference>
<name>A0ABT8G0K8_9MICO</name>
<dbReference type="SUPFAM" id="SSF46785">
    <property type="entry name" value="Winged helix' DNA-binding domain"/>
    <property type="match status" value="1"/>
</dbReference>
<evidence type="ECO:0000313" key="6">
    <source>
        <dbReference type="EMBL" id="MDN4472671.1"/>
    </source>
</evidence>
<evidence type="ECO:0000256" key="4">
    <source>
        <dbReference type="ARBA" id="ARBA00023163"/>
    </source>
</evidence>
<comment type="caution">
    <text evidence="6">The sequence shown here is derived from an EMBL/GenBank/DDBJ whole genome shotgun (WGS) entry which is preliminary data.</text>
</comment>
<dbReference type="InterPro" id="IPR000847">
    <property type="entry name" value="LysR_HTH_N"/>
</dbReference>
<dbReference type="SUPFAM" id="SSF53850">
    <property type="entry name" value="Periplasmic binding protein-like II"/>
    <property type="match status" value="1"/>
</dbReference>
<dbReference type="Gene3D" id="3.40.190.10">
    <property type="entry name" value="Periplasmic binding protein-like II"/>
    <property type="match status" value="2"/>
</dbReference>
<keyword evidence="7" id="KW-1185">Reference proteome</keyword>
<dbReference type="InterPro" id="IPR036388">
    <property type="entry name" value="WH-like_DNA-bd_sf"/>
</dbReference>
<dbReference type="Pfam" id="PF03466">
    <property type="entry name" value="LysR_substrate"/>
    <property type="match status" value="1"/>
</dbReference>
<sequence>MTGTTLDELRMIVAIEQHGSLTGAAEALGVTQQAVSQRMRALERRWGLALFARSARGTRLTDQGTLVAEWAATLVGQADAFDSAVGSLRSDRAAHVRVGASLTIAEHLVPGWLVTYAADPSAAHVELTAVNSVTVAARVRAGKDDLGFVESPDLPEGLASYVFMKDEVVLVVAPDHPWAKRTSVSPAEVARTPLVSREEGSGTRLAMERALEIVVGAGAVVAPAAELSTTAAVRGTILAGGGVGALSARAVRDDLDAGRLRRVQIDGPAAVRPFAAVWNPQRRLAPGAARILEIASASA</sequence>
<dbReference type="PROSITE" id="PS50931">
    <property type="entry name" value="HTH_LYSR"/>
    <property type="match status" value="1"/>
</dbReference>
<dbReference type="InterPro" id="IPR005119">
    <property type="entry name" value="LysR_subst-bd"/>
</dbReference>